<gene>
    <name evidence="1" type="ORF">CLUP02_12444</name>
</gene>
<reference evidence="1" key="1">
    <citation type="journal article" date="2021" name="Mol. Plant Microbe Interact.">
        <title>Complete Genome Sequence of the Plant-Pathogenic Fungus Colletotrichum lupini.</title>
        <authorList>
            <person name="Baroncelli R."/>
            <person name="Pensec F."/>
            <person name="Da Lio D."/>
            <person name="Boufleur T."/>
            <person name="Vicente I."/>
            <person name="Sarrocco S."/>
            <person name="Picot A."/>
            <person name="Baraldi E."/>
            <person name="Sukno S."/>
            <person name="Thon M."/>
            <person name="Le Floch G."/>
        </authorList>
    </citation>
    <scope>NUCLEOTIDE SEQUENCE</scope>
    <source>
        <strain evidence="1">IMI 504893</strain>
    </source>
</reference>
<dbReference type="EMBL" id="CP019478">
    <property type="protein sequence ID" value="UQC86942.1"/>
    <property type="molecule type" value="Genomic_DNA"/>
</dbReference>
<proteinExistence type="predicted"/>
<dbReference type="KEGG" id="clup:CLUP02_12444"/>
<dbReference type="Proteomes" id="UP000830671">
    <property type="component" value="Chromosome 6"/>
</dbReference>
<evidence type="ECO:0000313" key="1">
    <source>
        <dbReference type="EMBL" id="UQC86942.1"/>
    </source>
</evidence>
<accession>A0A9Q8T284</accession>
<name>A0A9Q8T284_9PEZI</name>
<organism evidence="1 2">
    <name type="scientific">Colletotrichum lupini</name>
    <dbReference type="NCBI Taxonomy" id="145971"/>
    <lineage>
        <taxon>Eukaryota</taxon>
        <taxon>Fungi</taxon>
        <taxon>Dikarya</taxon>
        <taxon>Ascomycota</taxon>
        <taxon>Pezizomycotina</taxon>
        <taxon>Sordariomycetes</taxon>
        <taxon>Hypocreomycetidae</taxon>
        <taxon>Glomerellales</taxon>
        <taxon>Glomerellaceae</taxon>
        <taxon>Colletotrichum</taxon>
        <taxon>Colletotrichum acutatum species complex</taxon>
    </lineage>
</organism>
<dbReference type="RefSeq" id="XP_049148553.1">
    <property type="nucleotide sequence ID" value="XM_049291408.1"/>
</dbReference>
<dbReference type="GeneID" id="73346418"/>
<dbReference type="AlphaFoldDB" id="A0A9Q8T284"/>
<sequence>MAPERSFCEEGPSPSALGFWGKRNASDMKAWGFDFTLNLRSIRIPSRALCSTTWSEECGRYPFTFRSVSAHPPSAFRSATGTLELLFPSCHLGKDQGTHSYWVIGDIENPELRPIKGHPRFPPRSPHQPPPASCRVDNVLDFFCRSPQPASTATHAEMALTASGAITLFISAFLMRRGESTRSCPVLGQQKVLAVNSHRPQGAGPK</sequence>
<keyword evidence="2" id="KW-1185">Reference proteome</keyword>
<protein>
    <submittedName>
        <fullName evidence="1">Uncharacterized protein</fullName>
    </submittedName>
</protein>
<evidence type="ECO:0000313" key="2">
    <source>
        <dbReference type="Proteomes" id="UP000830671"/>
    </source>
</evidence>